<dbReference type="EMBL" id="LNQE01000817">
    <property type="protein sequence ID" value="KUG24812.1"/>
    <property type="molecule type" value="Genomic_DNA"/>
</dbReference>
<evidence type="ECO:0000256" key="2">
    <source>
        <dbReference type="ARBA" id="ARBA00022723"/>
    </source>
</evidence>
<dbReference type="NCBIfam" id="TIGR02378">
    <property type="entry name" value="nirD_assim_sml"/>
    <property type="match status" value="1"/>
</dbReference>
<accession>A0A0W8FVF6</accession>
<dbReference type="Gene3D" id="2.102.10.10">
    <property type="entry name" value="Rieske [2Fe-2S] iron-sulphur domain"/>
    <property type="match status" value="1"/>
</dbReference>
<evidence type="ECO:0000256" key="4">
    <source>
        <dbReference type="ARBA" id="ARBA00023004"/>
    </source>
</evidence>
<evidence type="ECO:0000256" key="5">
    <source>
        <dbReference type="ARBA" id="ARBA00023014"/>
    </source>
</evidence>
<protein>
    <submittedName>
        <fullName evidence="8">Ferredoxin, 2Fe-2S</fullName>
    </submittedName>
</protein>
<evidence type="ECO:0000256" key="6">
    <source>
        <dbReference type="ARBA" id="ARBA00023063"/>
    </source>
</evidence>
<dbReference type="GO" id="GO:0008942">
    <property type="term" value="F:nitrite reductase [NAD(P)H] activity"/>
    <property type="evidence" value="ECO:0007669"/>
    <property type="project" value="InterPro"/>
</dbReference>
<evidence type="ECO:0000313" key="8">
    <source>
        <dbReference type="EMBL" id="KUG24812.1"/>
    </source>
</evidence>
<dbReference type="PANTHER" id="PTHR21496:SF23">
    <property type="entry name" value="3-PHENYLPROPIONATE_CINNAMIC ACID DIOXYGENASE FERREDOXIN SUBUNIT"/>
    <property type="match status" value="1"/>
</dbReference>
<evidence type="ECO:0000256" key="3">
    <source>
        <dbReference type="ARBA" id="ARBA00023002"/>
    </source>
</evidence>
<dbReference type="PROSITE" id="PS51296">
    <property type="entry name" value="RIESKE"/>
    <property type="match status" value="1"/>
</dbReference>
<keyword evidence="5" id="KW-0411">Iron-sulfur</keyword>
<dbReference type="GO" id="GO:0046872">
    <property type="term" value="F:metal ion binding"/>
    <property type="evidence" value="ECO:0007669"/>
    <property type="project" value="UniProtKB-KW"/>
</dbReference>
<reference evidence="8" key="1">
    <citation type="journal article" date="2015" name="Proc. Natl. Acad. Sci. U.S.A.">
        <title>Networks of energetic and metabolic interactions define dynamics in microbial communities.</title>
        <authorList>
            <person name="Embree M."/>
            <person name="Liu J.K."/>
            <person name="Al-Bassam M.M."/>
            <person name="Zengler K."/>
        </authorList>
    </citation>
    <scope>NUCLEOTIDE SEQUENCE</scope>
</reference>
<keyword evidence="4" id="KW-0408">Iron</keyword>
<name>A0A0W8FVF6_9ZZZZ</name>
<dbReference type="InterPro" id="IPR017941">
    <property type="entry name" value="Rieske_2Fe-2S"/>
</dbReference>
<evidence type="ECO:0000256" key="1">
    <source>
        <dbReference type="ARBA" id="ARBA00022714"/>
    </source>
</evidence>
<comment type="caution">
    <text evidence="8">The sequence shown here is derived from an EMBL/GenBank/DDBJ whole genome shotgun (WGS) entry which is preliminary data.</text>
</comment>
<sequence>MNNELDGFTKICKYDDLKEKVGKRFFIDDVEVAVFKVEGKIYALNNICPHQHSALIYDGFIEDCKVICPAHGWEFNLSDGKMDKGRKGLDSYEVKIVQDDIYVKVFKKELNW</sequence>
<organism evidence="8">
    <name type="scientific">hydrocarbon metagenome</name>
    <dbReference type="NCBI Taxonomy" id="938273"/>
    <lineage>
        <taxon>unclassified sequences</taxon>
        <taxon>metagenomes</taxon>
        <taxon>ecological metagenomes</taxon>
    </lineage>
</organism>
<dbReference type="Pfam" id="PF00355">
    <property type="entry name" value="Rieske"/>
    <property type="match status" value="1"/>
</dbReference>
<keyword evidence="1" id="KW-0001">2Fe-2S</keyword>
<gene>
    <name evidence="8" type="ORF">ASZ90_005394</name>
</gene>
<dbReference type="GO" id="GO:0051537">
    <property type="term" value="F:2 iron, 2 sulfur cluster binding"/>
    <property type="evidence" value="ECO:0007669"/>
    <property type="project" value="UniProtKB-KW"/>
</dbReference>
<proteinExistence type="predicted"/>
<evidence type="ECO:0000259" key="7">
    <source>
        <dbReference type="PROSITE" id="PS51296"/>
    </source>
</evidence>
<dbReference type="PANTHER" id="PTHR21496">
    <property type="entry name" value="FERREDOXIN-RELATED"/>
    <property type="match status" value="1"/>
</dbReference>
<dbReference type="AlphaFoldDB" id="A0A0W8FVF6"/>
<keyword evidence="3" id="KW-0560">Oxidoreductase</keyword>
<dbReference type="SUPFAM" id="SSF50022">
    <property type="entry name" value="ISP domain"/>
    <property type="match status" value="1"/>
</dbReference>
<dbReference type="GO" id="GO:0042128">
    <property type="term" value="P:nitrate assimilation"/>
    <property type="evidence" value="ECO:0007669"/>
    <property type="project" value="UniProtKB-KW"/>
</dbReference>
<keyword evidence="6" id="KW-0534">Nitrate assimilation</keyword>
<feature type="domain" description="Rieske" evidence="7">
    <location>
        <begin position="9"/>
        <end position="103"/>
    </location>
</feature>
<dbReference type="InterPro" id="IPR036922">
    <property type="entry name" value="Rieske_2Fe-2S_sf"/>
</dbReference>
<keyword evidence="2" id="KW-0479">Metal-binding</keyword>
<dbReference type="InterPro" id="IPR012748">
    <property type="entry name" value="Rieske-like_NirD"/>
</dbReference>